<dbReference type="InterPro" id="IPR043502">
    <property type="entry name" value="DNA/RNA_pol_sf"/>
</dbReference>
<name>A0ABD1A204_CARAN</name>
<dbReference type="SUPFAM" id="SSF56672">
    <property type="entry name" value="DNA/RNA polymerases"/>
    <property type="match status" value="1"/>
</dbReference>
<accession>A0ABD1A204</accession>
<dbReference type="PANTHER" id="PTHR11439">
    <property type="entry name" value="GAG-POL-RELATED RETROTRANSPOSON"/>
    <property type="match status" value="1"/>
</dbReference>
<proteinExistence type="predicted"/>
<reference evidence="1 2" key="1">
    <citation type="submission" date="2024-04" db="EMBL/GenBank/DDBJ databases">
        <title>Genome assembly C_amara_ONT_v2.</title>
        <authorList>
            <person name="Yant L."/>
            <person name="Moore C."/>
            <person name="Slenker M."/>
        </authorList>
    </citation>
    <scope>NUCLEOTIDE SEQUENCE [LARGE SCALE GENOMIC DNA]</scope>
    <source>
        <tissue evidence="1">Leaf</tissue>
    </source>
</reference>
<evidence type="ECO:0000313" key="2">
    <source>
        <dbReference type="Proteomes" id="UP001558713"/>
    </source>
</evidence>
<keyword evidence="2" id="KW-1185">Reference proteome</keyword>
<dbReference type="CDD" id="cd09272">
    <property type="entry name" value="RNase_HI_RT_Ty1"/>
    <property type="match status" value="1"/>
</dbReference>
<dbReference type="AlphaFoldDB" id="A0ABD1A204"/>
<gene>
    <name evidence="1" type="ORF">V5N11_016512</name>
</gene>
<comment type="caution">
    <text evidence="1">The sequence shown here is derived from an EMBL/GenBank/DDBJ whole genome shotgun (WGS) entry which is preliminary data.</text>
</comment>
<protein>
    <submittedName>
        <fullName evidence="1">Retrovirus-related Pol polyprotein from transposon RE2</fullName>
    </submittedName>
</protein>
<organism evidence="1 2">
    <name type="scientific">Cardamine amara subsp. amara</name>
    <dbReference type="NCBI Taxonomy" id="228776"/>
    <lineage>
        <taxon>Eukaryota</taxon>
        <taxon>Viridiplantae</taxon>
        <taxon>Streptophyta</taxon>
        <taxon>Embryophyta</taxon>
        <taxon>Tracheophyta</taxon>
        <taxon>Spermatophyta</taxon>
        <taxon>Magnoliopsida</taxon>
        <taxon>eudicotyledons</taxon>
        <taxon>Gunneridae</taxon>
        <taxon>Pentapetalae</taxon>
        <taxon>rosids</taxon>
        <taxon>malvids</taxon>
        <taxon>Brassicales</taxon>
        <taxon>Brassicaceae</taxon>
        <taxon>Cardamineae</taxon>
        <taxon>Cardamine</taxon>
    </lineage>
</organism>
<evidence type="ECO:0000313" key="1">
    <source>
        <dbReference type="EMBL" id="KAL1200883.1"/>
    </source>
</evidence>
<dbReference type="PANTHER" id="PTHR11439:SF489">
    <property type="entry name" value="RNA-DIRECTED DNA POLYMERASE"/>
    <property type="match status" value="1"/>
</dbReference>
<dbReference type="Proteomes" id="UP001558713">
    <property type="component" value="Unassembled WGS sequence"/>
</dbReference>
<dbReference type="EMBL" id="JBANAX010000605">
    <property type="protein sequence ID" value="KAL1200883.1"/>
    <property type="molecule type" value="Genomic_DNA"/>
</dbReference>
<sequence>MDTAKPAPTLMCSSTPLTRHGGTLLDNPKEYRTVVGSLQYLSLTRPDISFAVGKLSQYMHQPTSEHWTAAKRVLRYLAGTANAGIFLRRSNNLALHAFSDADWGGNKDNYFSIGAYVVFLGQHPVAWSSKKQKGIARSSTEAEYRSVANTASEVRWVISLLTELKLQSTQPPVLYCDNIGATYICANHAFHSRMKHVALDYHFIRDLVQSGVLSVRHVSSADQLADALTKPLPHGRFHSLFDKIGFSKGGSS</sequence>